<evidence type="ECO:0000256" key="1">
    <source>
        <dbReference type="SAM" id="Phobius"/>
    </source>
</evidence>
<reference evidence="2" key="1">
    <citation type="submission" date="2018-11" db="EMBL/GenBank/DDBJ databases">
        <authorList>
            <consortium name="Pathogen Informatics"/>
        </authorList>
    </citation>
    <scope>NUCLEOTIDE SEQUENCE</scope>
</reference>
<keyword evidence="3" id="KW-1185">Reference proteome</keyword>
<feature type="transmembrane region" description="Helical" evidence="1">
    <location>
        <begin position="47"/>
        <end position="67"/>
    </location>
</feature>
<comment type="caution">
    <text evidence="2">The sequence shown here is derived from an EMBL/GenBank/DDBJ whole genome shotgun (WGS) entry which is preliminary data.</text>
</comment>
<dbReference type="EMBL" id="CAAALY010025717">
    <property type="protein sequence ID" value="VEL15743.1"/>
    <property type="molecule type" value="Genomic_DNA"/>
</dbReference>
<keyword evidence="1" id="KW-1133">Transmembrane helix</keyword>
<gene>
    <name evidence="2" type="ORF">PXEA_LOCUS9183</name>
</gene>
<dbReference type="Proteomes" id="UP000784294">
    <property type="component" value="Unassembled WGS sequence"/>
</dbReference>
<accession>A0A3S4ZN96</accession>
<organism evidence="2 3">
    <name type="scientific">Protopolystoma xenopodis</name>
    <dbReference type="NCBI Taxonomy" id="117903"/>
    <lineage>
        <taxon>Eukaryota</taxon>
        <taxon>Metazoa</taxon>
        <taxon>Spiralia</taxon>
        <taxon>Lophotrochozoa</taxon>
        <taxon>Platyhelminthes</taxon>
        <taxon>Monogenea</taxon>
        <taxon>Polyopisthocotylea</taxon>
        <taxon>Polystomatidea</taxon>
        <taxon>Polystomatidae</taxon>
        <taxon>Protopolystoma</taxon>
    </lineage>
</organism>
<protein>
    <submittedName>
        <fullName evidence="2">Uncharacterized protein</fullName>
    </submittedName>
</protein>
<keyword evidence="1" id="KW-0812">Transmembrane</keyword>
<proteinExistence type="predicted"/>
<sequence length="90" mass="9292">MTRGPLLVTPSLSPFGINTVLPPPPPPCAFAFPPPPGPPPPPGSAAAAVAMAAVAAAALYGQVSLSLRRSILTLSRSFHLFCFLYDLKPL</sequence>
<name>A0A3S4ZN96_9PLAT</name>
<dbReference type="AlphaFoldDB" id="A0A3S4ZN96"/>
<keyword evidence="1" id="KW-0472">Membrane</keyword>
<evidence type="ECO:0000313" key="3">
    <source>
        <dbReference type="Proteomes" id="UP000784294"/>
    </source>
</evidence>
<evidence type="ECO:0000313" key="2">
    <source>
        <dbReference type="EMBL" id="VEL15743.1"/>
    </source>
</evidence>